<dbReference type="InterPro" id="IPR014891">
    <property type="entry name" value="DWNN_domain"/>
</dbReference>
<dbReference type="SUPFAM" id="SSF57756">
    <property type="entry name" value="Retrovirus zinc finger-like domains"/>
    <property type="match status" value="1"/>
</dbReference>
<dbReference type="Pfam" id="PF00098">
    <property type="entry name" value="zf-CCHC"/>
    <property type="match status" value="1"/>
</dbReference>
<protein>
    <recommendedName>
        <fullName evidence="13">E3 ubiquitin-protein ligase RBBP6</fullName>
    </recommendedName>
</protein>
<keyword evidence="4" id="KW-0862">Zinc</keyword>
<evidence type="ECO:0000256" key="1">
    <source>
        <dbReference type="ARBA" id="ARBA00004123"/>
    </source>
</evidence>
<evidence type="ECO:0000256" key="6">
    <source>
        <dbReference type="PROSITE-ProRule" id="PRU00047"/>
    </source>
</evidence>
<dbReference type="InterPro" id="IPR036875">
    <property type="entry name" value="Znf_CCHC_sf"/>
</dbReference>
<organism evidence="11 12">
    <name type="scientific">Ranatra chinensis</name>
    <dbReference type="NCBI Taxonomy" id="642074"/>
    <lineage>
        <taxon>Eukaryota</taxon>
        <taxon>Metazoa</taxon>
        <taxon>Ecdysozoa</taxon>
        <taxon>Arthropoda</taxon>
        <taxon>Hexapoda</taxon>
        <taxon>Insecta</taxon>
        <taxon>Pterygota</taxon>
        <taxon>Neoptera</taxon>
        <taxon>Paraneoptera</taxon>
        <taxon>Hemiptera</taxon>
        <taxon>Heteroptera</taxon>
        <taxon>Panheteroptera</taxon>
        <taxon>Nepomorpha</taxon>
        <taxon>Nepidae</taxon>
        <taxon>Ranatrinae</taxon>
        <taxon>Ranatra</taxon>
    </lineage>
</organism>
<evidence type="ECO:0008006" key="13">
    <source>
        <dbReference type="Google" id="ProtNLM"/>
    </source>
</evidence>
<dbReference type="PANTHER" id="PTHR15439">
    <property type="entry name" value="RETINOBLASTOMA-BINDING PROTEIN 6"/>
    <property type="match status" value="1"/>
</dbReference>
<name>A0ABD0YHD4_9HEMI</name>
<evidence type="ECO:0000259" key="8">
    <source>
        <dbReference type="PROSITE" id="PS50089"/>
    </source>
</evidence>
<gene>
    <name evidence="11" type="ORF">AAG570_011937</name>
</gene>
<feature type="region of interest" description="Disordered" evidence="7">
    <location>
        <begin position="301"/>
        <end position="325"/>
    </location>
</feature>
<dbReference type="FunFam" id="3.10.20.90:FF:000070">
    <property type="entry name" value="E3 ubiquitin-protein ligase RBBP6 isoform X2"/>
    <property type="match status" value="1"/>
</dbReference>
<evidence type="ECO:0000256" key="7">
    <source>
        <dbReference type="SAM" id="MobiDB-lite"/>
    </source>
</evidence>
<dbReference type="PROSITE" id="PS51282">
    <property type="entry name" value="DWNN"/>
    <property type="match status" value="1"/>
</dbReference>
<dbReference type="SMART" id="SM01180">
    <property type="entry name" value="DWNN"/>
    <property type="match status" value="1"/>
</dbReference>
<dbReference type="PROSITE" id="PS50158">
    <property type="entry name" value="ZF_CCHC"/>
    <property type="match status" value="1"/>
</dbReference>
<dbReference type="SMART" id="SM00184">
    <property type="entry name" value="RING"/>
    <property type="match status" value="1"/>
</dbReference>
<evidence type="ECO:0000256" key="3">
    <source>
        <dbReference type="ARBA" id="ARBA00022771"/>
    </source>
</evidence>
<comment type="subcellular location">
    <subcellularLocation>
        <location evidence="1">Nucleus</location>
    </subcellularLocation>
</comment>
<feature type="domain" description="RING-type" evidence="8">
    <location>
        <begin position="192"/>
        <end position="233"/>
    </location>
</feature>
<dbReference type="Pfam" id="PF13923">
    <property type="entry name" value="zf-C3HC4_2"/>
    <property type="match status" value="1"/>
</dbReference>
<dbReference type="EMBL" id="JBFDAA010000007">
    <property type="protein sequence ID" value="KAL1130696.1"/>
    <property type="molecule type" value="Genomic_DNA"/>
</dbReference>
<keyword evidence="3 6" id="KW-0863">Zinc-finger</keyword>
<proteinExistence type="predicted"/>
<feature type="compositionally biased region" description="Low complexity" evidence="7">
    <location>
        <begin position="306"/>
        <end position="315"/>
    </location>
</feature>
<evidence type="ECO:0000259" key="9">
    <source>
        <dbReference type="PROSITE" id="PS50158"/>
    </source>
</evidence>
<evidence type="ECO:0000256" key="2">
    <source>
        <dbReference type="ARBA" id="ARBA00022723"/>
    </source>
</evidence>
<sequence>MSVHYKFKSALSFDTITFDGLHISVRDLKKSILQQKQIGKATDFDLQITNAQSNEVYTDDSTLIPKNSSLIVVRIPLTAQQKKACYVRIKGSNQVGDLPPSYRCYKCLQPGHWIKDCKLNSQQDAIEIKKSTGIPRSFMVPVEGPSVPGAMMTPTGQYAVPSIEHEARKEPPRKPLDPSTIEKPSIPQDLVCGVCKDLLSDAVMIPCCGNSFCDECIRNVLLESEDHQCPDCKEKDVSPDTLIPNRFLRNWVNNFRNQTGYIKVAGAQQQPVQQAQQPSVQQTQPQLPVVEEAVVLPPDVSATESTTTTPVQQPQRPAPPQLPIVPTGAPPTVLAVDGMYYSYIYSYSCISENFKINS</sequence>
<evidence type="ECO:0000313" key="11">
    <source>
        <dbReference type="EMBL" id="KAL1130696.1"/>
    </source>
</evidence>
<comment type="caution">
    <text evidence="11">The sequence shown here is derived from an EMBL/GenBank/DDBJ whole genome shotgun (WGS) entry which is preliminary data.</text>
</comment>
<dbReference type="SUPFAM" id="SSF57850">
    <property type="entry name" value="RING/U-box"/>
    <property type="match status" value="1"/>
</dbReference>
<reference evidence="11 12" key="1">
    <citation type="submission" date="2024-07" db="EMBL/GenBank/DDBJ databases">
        <title>Chromosome-level genome assembly of the water stick insect Ranatra chinensis (Heteroptera: Nepidae).</title>
        <authorList>
            <person name="Liu X."/>
        </authorList>
    </citation>
    <scope>NUCLEOTIDE SEQUENCE [LARGE SCALE GENOMIC DNA]</scope>
    <source>
        <strain evidence="11">Cailab_2021Rc</strain>
        <tissue evidence="11">Muscle</tissue>
    </source>
</reference>
<dbReference type="GO" id="GO:0005634">
    <property type="term" value="C:nucleus"/>
    <property type="evidence" value="ECO:0007669"/>
    <property type="project" value="UniProtKB-SubCell"/>
</dbReference>
<keyword evidence="2" id="KW-0479">Metal-binding</keyword>
<dbReference type="Gene3D" id="3.10.20.90">
    <property type="entry name" value="Phosphatidylinositol 3-kinase Catalytic Subunit, Chain A, domain 1"/>
    <property type="match status" value="1"/>
</dbReference>
<dbReference type="PANTHER" id="PTHR15439:SF0">
    <property type="entry name" value="CELL DIVISION CYCLE AND APOPTOSIS REGULATOR PROTEIN 1-RELATED"/>
    <property type="match status" value="1"/>
</dbReference>
<keyword evidence="5" id="KW-0539">Nucleus</keyword>
<dbReference type="Pfam" id="PF08783">
    <property type="entry name" value="DWNN"/>
    <property type="match status" value="1"/>
</dbReference>
<feature type="domain" description="DWNN" evidence="10">
    <location>
        <begin position="3"/>
        <end position="76"/>
    </location>
</feature>
<dbReference type="SMART" id="SM00343">
    <property type="entry name" value="ZnF_C2HC"/>
    <property type="match status" value="1"/>
</dbReference>
<dbReference type="GO" id="GO:0008270">
    <property type="term" value="F:zinc ion binding"/>
    <property type="evidence" value="ECO:0007669"/>
    <property type="project" value="UniProtKB-KW"/>
</dbReference>
<dbReference type="InterPro" id="IPR013083">
    <property type="entry name" value="Znf_RING/FYVE/PHD"/>
</dbReference>
<evidence type="ECO:0000313" key="12">
    <source>
        <dbReference type="Proteomes" id="UP001558652"/>
    </source>
</evidence>
<dbReference type="Proteomes" id="UP001558652">
    <property type="component" value="Unassembled WGS sequence"/>
</dbReference>
<accession>A0ABD0YHD4</accession>
<dbReference type="InterPro" id="IPR001878">
    <property type="entry name" value="Znf_CCHC"/>
</dbReference>
<dbReference type="CDD" id="cd16620">
    <property type="entry name" value="vRING-HC-C4C4_RBBP6"/>
    <property type="match status" value="1"/>
</dbReference>
<dbReference type="InterPro" id="IPR033489">
    <property type="entry name" value="RBBP6"/>
</dbReference>
<dbReference type="Gene3D" id="3.30.40.10">
    <property type="entry name" value="Zinc/RING finger domain, C3HC4 (zinc finger)"/>
    <property type="match status" value="1"/>
</dbReference>
<dbReference type="InterPro" id="IPR001841">
    <property type="entry name" value="Znf_RING"/>
</dbReference>
<evidence type="ECO:0000259" key="10">
    <source>
        <dbReference type="PROSITE" id="PS51282"/>
    </source>
</evidence>
<dbReference type="Gene3D" id="4.10.60.10">
    <property type="entry name" value="Zinc finger, CCHC-type"/>
    <property type="match status" value="1"/>
</dbReference>
<dbReference type="PROSITE" id="PS50089">
    <property type="entry name" value="ZF_RING_2"/>
    <property type="match status" value="1"/>
</dbReference>
<evidence type="ECO:0000256" key="4">
    <source>
        <dbReference type="ARBA" id="ARBA00022833"/>
    </source>
</evidence>
<keyword evidence="12" id="KW-1185">Reference proteome</keyword>
<dbReference type="AlphaFoldDB" id="A0ABD0YHD4"/>
<evidence type="ECO:0000256" key="5">
    <source>
        <dbReference type="ARBA" id="ARBA00023242"/>
    </source>
</evidence>
<feature type="domain" description="CCHC-type" evidence="9">
    <location>
        <begin position="103"/>
        <end position="118"/>
    </location>
</feature>